<accession>A0AA37WFM2</accession>
<reference evidence="1" key="2">
    <citation type="submission" date="2023-01" db="EMBL/GenBank/DDBJ databases">
        <title>Draft genome sequence of Portibacter lacus strain NBRC 108769.</title>
        <authorList>
            <person name="Sun Q."/>
            <person name="Mori K."/>
        </authorList>
    </citation>
    <scope>NUCLEOTIDE SEQUENCE</scope>
    <source>
        <strain evidence="1">NBRC 108769</strain>
    </source>
</reference>
<dbReference type="EMBL" id="BSOH01000007">
    <property type="protein sequence ID" value="GLR17025.1"/>
    <property type="molecule type" value="Genomic_DNA"/>
</dbReference>
<dbReference type="PROSITE" id="PS51365">
    <property type="entry name" value="RENAL_DIPEPTIDASE_2"/>
    <property type="match status" value="1"/>
</dbReference>
<dbReference type="Gene3D" id="3.20.20.140">
    <property type="entry name" value="Metal-dependent hydrolases"/>
    <property type="match status" value="1"/>
</dbReference>
<name>A0AA37WFM2_9BACT</name>
<reference evidence="1" key="1">
    <citation type="journal article" date="2014" name="Int. J. Syst. Evol. Microbiol.">
        <title>Complete genome sequence of Corynebacterium casei LMG S-19264T (=DSM 44701T), isolated from a smear-ripened cheese.</title>
        <authorList>
            <consortium name="US DOE Joint Genome Institute (JGI-PGF)"/>
            <person name="Walter F."/>
            <person name="Albersmeier A."/>
            <person name="Kalinowski J."/>
            <person name="Ruckert C."/>
        </authorList>
    </citation>
    <scope>NUCLEOTIDE SEQUENCE</scope>
    <source>
        <strain evidence="1">NBRC 108769</strain>
    </source>
</reference>
<gene>
    <name evidence="1" type="ORF">GCM10007940_16400</name>
</gene>
<dbReference type="RefSeq" id="WP_235290796.1">
    <property type="nucleotide sequence ID" value="NZ_BSOH01000007.1"/>
</dbReference>
<proteinExistence type="predicted"/>
<dbReference type="InterPro" id="IPR032466">
    <property type="entry name" value="Metal_Hydrolase"/>
</dbReference>
<comment type="caution">
    <text evidence="1">The sequence shown here is derived from an EMBL/GenBank/DDBJ whole genome shotgun (WGS) entry which is preliminary data.</text>
</comment>
<dbReference type="CDD" id="cd01301">
    <property type="entry name" value="rDP_like"/>
    <property type="match status" value="1"/>
</dbReference>
<dbReference type="Pfam" id="PF01244">
    <property type="entry name" value="Peptidase_M19"/>
    <property type="match status" value="1"/>
</dbReference>
<dbReference type="PANTHER" id="PTHR10443">
    <property type="entry name" value="MICROSOMAL DIPEPTIDASE"/>
    <property type="match status" value="1"/>
</dbReference>
<evidence type="ECO:0000313" key="1">
    <source>
        <dbReference type="EMBL" id="GLR17025.1"/>
    </source>
</evidence>
<dbReference type="AlphaFoldDB" id="A0AA37WFM2"/>
<keyword evidence="2" id="KW-1185">Reference proteome</keyword>
<dbReference type="GO" id="GO:0070573">
    <property type="term" value="F:metallodipeptidase activity"/>
    <property type="evidence" value="ECO:0007669"/>
    <property type="project" value="InterPro"/>
</dbReference>
<dbReference type="SUPFAM" id="SSF51556">
    <property type="entry name" value="Metallo-dependent hydrolases"/>
    <property type="match status" value="1"/>
</dbReference>
<protein>
    <submittedName>
        <fullName evidence="1">Dipeptidase</fullName>
    </submittedName>
</protein>
<dbReference type="GO" id="GO:0006508">
    <property type="term" value="P:proteolysis"/>
    <property type="evidence" value="ECO:0007669"/>
    <property type="project" value="InterPro"/>
</dbReference>
<sequence>MLRIIILLTIPVLISCATKSKVPLNNDAPLLEDAMIQNDVDKKANMLAQEYIITDGHIDLPYRLKVKNFKLDREYMGIPVETDEGDFDFVRAKKGGLNAPFMSIFIPSSYQDGRAKYLADTLINMVTGIAAELPEYYAIATSPDDVRQHFKKGIISLPMGMENGAPIEGKLENVQYFKDRGISYITLTHGKDNHICDSSYDTTGTYGGLSEFGYTLIEEMNKVGIMVDISHVSDNTFYQVIEKSKVPVIASHSSARKYTPGFERNMSDDMIKKLGENGGVIQINFGSTFLDGKVADERNKARTDLTNILEEKGLSYRDDAAEEVIDAYYSKNPLAFSDVDMVANHIDNVVKLAGIDHVGLGSDFDGVGDSLPTGLKDVSEYPNLIAELLRRGYSDEDIEKICSKNVFRVWQSVLDYAEKN</sequence>
<dbReference type="PROSITE" id="PS51257">
    <property type="entry name" value="PROKAR_LIPOPROTEIN"/>
    <property type="match status" value="1"/>
</dbReference>
<dbReference type="Proteomes" id="UP001156666">
    <property type="component" value="Unassembled WGS sequence"/>
</dbReference>
<organism evidence="1 2">
    <name type="scientific">Portibacter lacus</name>
    <dbReference type="NCBI Taxonomy" id="1099794"/>
    <lineage>
        <taxon>Bacteria</taxon>
        <taxon>Pseudomonadati</taxon>
        <taxon>Bacteroidota</taxon>
        <taxon>Saprospiria</taxon>
        <taxon>Saprospirales</taxon>
        <taxon>Haliscomenobacteraceae</taxon>
        <taxon>Portibacter</taxon>
    </lineage>
</organism>
<evidence type="ECO:0000313" key="2">
    <source>
        <dbReference type="Proteomes" id="UP001156666"/>
    </source>
</evidence>
<dbReference type="PANTHER" id="PTHR10443:SF12">
    <property type="entry name" value="DIPEPTIDASE"/>
    <property type="match status" value="1"/>
</dbReference>
<dbReference type="InterPro" id="IPR008257">
    <property type="entry name" value="Pept_M19"/>
</dbReference>